<reference evidence="1 2" key="1">
    <citation type="submission" date="2021-02" db="EMBL/GenBank/DDBJ databases">
        <title>Whole genome sequencing of Streptomyces actuosus VRA1.</title>
        <authorList>
            <person name="Sen G."/>
            <person name="Sen A."/>
        </authorList>
    </citation>
    <scope>NUCLEOTIDE SEQUENCE [LARGE SCALE GENOMIC DNA]</scope>
    <source>
        <strain evidence="1 2">VRA1</strain>
    </source>
</reference>
<protein>
    <submittedName>
        <fullName evidence="1">Uncharacterized protein</fullName>
    </submittedName>
</protein>
<proteinExistence type="predicted"/>
<name>A0ABS2W1K6_STRAS</name>
<comment type="caution">
    <text evidence="1">The sequence shown here is derived from an EMBL/GenBank/DDBJ whole genome shotgun (WGS) entry which is preliminary data.</text>
</comment>
<accession>A0ABS2W1K6</accession>
<evidence type="ECO:0000313" key="1">
    <source>
        <dbReference type="EMBL" id="MBN0049154.1"/>
    </source>
</evidence>
<dbReference type="EMBL" id="JAFFZS010000062">
    <property type="protein sequence ID" value="MBN0049154.1"/>
    <property type="molecule type" value="Genomic_DNA"/>
</dbReference>
<dbReference type="Proteomes" id="UP000788262">
    <property type="component" value="Unassembled WGS sequence"/>
</dbReference>
<gene>
    <name evidence="1" type="ORF">JS756_34795</name>
</gene>
<dbReference type="SUPFAM" id="SSF53383">
    <property type="entry name" value="PLP-dependent transferases"/>
    <property type="match status" value="1"/>
</dbReference>
<keyword evidence="2" id="KW-1185">Reference proteome</keyword>
<sequence>MDRLSAIVERHGLALAEDDAHGPGGRCHGRALGSPIPSGRRLPRIRCSWWRESSAR</sequence>
<dbReference type="InterPro" id="IPR015424">
    <property type="entry name" value="PyrdxlP-dep_Trfase"/>
</dbReference>
<evidence type="ECO:0000313" key="2">
    <source>
        <dbReference type="Proteomes" id="UP000788262"/>
    </source>
</evidence>
<organism evidence="1 2">
    <name type="scientific">Streptomyces actuosus</name>
    <dbReference type="NCBI Taxonomy" id="1885"/>
    <lineage>
        <taxon>Bacteria</taxon>
        <taxon>Bacillati</taxon>
        <taxon>Actinomycetota</taxon>
        <taxon>Actinomycetes</taxon>
        <taxon>Kitasatosporales</taxon>
        <taxon>Streptomycetaceae</taxon>
        <taxon>Streptomyces</taxon>
    </lineage>
</organism>